<feature type="signal peptide" evidence="1">
    <location>
        <begin position="1"/>
        <end position="22"/>
    </location>
</feature>
<organism evidence="2 3">
    <name type="scientific">Bacteroides fragilis str. 3988T(B)14</name>
    <dbReference type="NCBI Taxonomy" id="1339315"/>
    <lineage>
        <taxon>Bacteria</taxon>
        <taxon>Pseudomonadati</taxon>
        <taxon>Bacteroidota</taxon>
        <taxon>Bacteroidia</taxon>
        <taxon>Bacteroidales</taxon>
        <taxon>Bacteroidaceae</taxon>
        <taxon>Bacteroides</taxon>
    </lineage>
</organism>
<feature type="chain" id="PRO_5001478548" description="DUF4847 domain-containing protein" evidence="1">
    <location>
        <begin position="23"/>
        <end position="169"/>
    </location>
</feature>
<accession>A0A015ST59</accession>
<dbReference type="Proteomes" id="UP000020529">
    <property type="component" value="Unassembled WGS sequence"/>
</dbReference>
<dbReference type="CDD" id="cd14492">
    <property type="entry name" value="lipocalin_MxiM-like"/>
    <property type="match status" value="1"/>
</dbReference>
<dbReference type="PROSITE" id="PS51257">
    <property type="entry name" value="PROKAR_LIPOPROTEIN"/>
    <property type="match status" value="1"/>
</dbReference>
<dbReference type="PATRIC" id="fig|1339315.3.peg.1600"/>
<name>A0A015ST59_BACFG</name>
<dbReference type="InterPro" id="IPR032316">
    <property type="entry name" value="DUF4847"/>
</dbReference>
<gene>
    <name evidence="2" type="ORF">M124_0805</name>
</gene>
<dbReference type="InterPro" id="IPR038670">
    <property type="entry name" value="HslJ-like_sf"/>
</dbReference>
<dbReference type="AlphaFoldDB" id="A0A015ST59"/>
<evidence type="ECO:0000313" key="3">
    <source>
        <dbReference type="Proteomes" id="UP000020529"/>
    </source>
</evidence>
<evidence type="ECO:0008006" key="4">
    <source>
        <dbReference type="Google" id="ProtNLM"/>
    </source>
</evidence>
<dbReference type="Gene3D" id="2.40.128.270">
    <property type="match status" value="1"/>
</dbReference>
<proteinExistence type="predicted"/>
<dbReference type="RefSeq" id="WP_005785244.1">
    <property type="nucleotide sequence ID" value="NZ_JGCY01000243.1"/>
</dbReference>
<sequence length="169" mass="19218">MKYKYLLLLLLMLPFVSGCNDSDDVNGIFTGKVWKLTYITKKNEHKPYDFWGDKDKYEQSIKNYINKEGAYTIKFEGETTDNVISGKFSGTLLSHSYTGTWSANGESNAFSASVKGSENDPLGFSNKFVEGLNRATSYKGNYDNLFIYYKDEGGRELCLVFHVDKDNNK</sequence>
<dbReference type="EMBL" id="JGCY01000243">
    <property type="protein sequence ID" value="EXY75379.1"/>
    <property type="molecule type" value="Genomic_DNA"/>
</dbReference>
<dbReference type="Pfam" id="PF16139">
    <property type="entry name" value="DUF4847"/>
    <property type="match status" value="1"/>
</dbReference>
<comment type="caution">
    <text evidence="2">The sequence shown here is derived from an EMBL/GenBank/DDBJ whole genome shotgun (WGS) entry which is preliminary data.</text>
</comment>
<dbReference type="GeneID" id="60368427"/>
<keyword evidence="1" id="KW-0732">Signal</keyword>
<protein>
    <recommendedName>
        <fullName evidence="4">DUF4847 domain-containing protein</fullName>
    </recommendedName>
</protein>
<evidence type="ECO:0000313" key="2">
    <source>
        <dbReference type="EMBL" id="EXY75379.1"/>
    </source>
</evidence>
<evidence type="ECO:0000256" key="1">
    <source>
        <dbReference type="SAM" id="SignalP"/>
    </source>
</evidence>
<reference evidence="2 3" key="1">
    <citation type="submission" date="2014-02" db="EMBL/GenBank/DDBJ databases">
        <authorList>
            <person name="Sears C."/>
            <person name="Carroll K."/>
            <person name="Sack B.R."/>
            <person name="Qadri F."/>
            <person name="Myers L.L."/>
            <person name="Chung G.-T."/>
            <person name="Escheverria P."/>
            <person name="Fraser C.M."/>
            <person name="Sadzewicz L."/>
            <person name="Shefchek K.A."/>
            <person name="Tallon L."/>
            <person name="Das S.P."/>
            <person name="Daugherty S."/>
            <person name="Mongodin E.F."/>
        </authorList>
    </citation>
    <scope>NUCLEOTIDE SEQUENCE [LARGE SCALE GENOMIC DNA]</scope>
    <source>
        <strain evidence="3">3988T(B)14</strain>
    </source>
</reference>